<dbReference type="InterPro" id="IPR036034">
    <property type="entry name" value="PDZ_sf"/>
</dbReference>
<evidence type="ECO:0000256" key="1">
    <source>
        <dbReference type="ARBA" id="ARBA00004123"/>
    </source>
</evidence>
<sequence length="120" mass="13082">MEEEDTREVLLPNWKGSGSMGLTLDQNDEGVFVKQLVENSPAAKTGVVKEGDQIVGATVYFDNMSSEDIQKLLSTVGHHTVGLKLQRKGDRSPLPGATYSHDVFSLKSPDVVLSGDDEEY</sequence>
<dbReference type="SUPFAM" id="SSF50156">
    <property type="entry name" value="PDZ domain-like"/>
    <property type="match status" value="1"/>
</dbReference>
<gene>
    <name evidence="4" type="ORF">SPARVUS_LOCUS7475944</name>
</gene>
<dbReference type="InterPro" id="IPR052082">
    <property type="entry name" value="Myelin_sheath_structural"/>
</dbReference>
<dbReference type="PROSITE" id="PS50106">
    <property type="entry name" value="PDZ"/>
    <property type="match status" value="1"/>
</dbReference>
<name>A0ABN9DJI2_9NEOB</name>
<dbReference type="PANTHER" id="PTHR23348:SF41">
    <property type="entry name" value="NEUROBLAST DIFFERENTIATION-ASSOCIATED PROTEIN AHNAK"/>
    <property type="match status" value="1"/>
</dbReference>
<evidence type="ECO:0000256" key="2">
    <source>
        <dbReference type="ARBA" id="ARBA00023242"/>
    </source>
</evidence>
<protein>
    <recommendedName>
        <fullName evidence="3">PDZ domain-containing protein</fullName>
    </recommendedName>
</protein>
<dbReference type="Proteomes" id="UP001162483">
    <property type="component" value="Unassembled WGS sequence"/>
</dbReference>
<feature type="domain" description="PDZ" evidence="3">
    <location>
        <begin position="8"/>
        <end position="77"/>
    </location>
</feature>
<keyword evidence="5" id="KW-1185">Reference proteome</keyword>
<dbReference type="Gene3D" id="2.30.42.10">
    <property type="match status" value="1"/>
</dbReference>
<evidence type="ECO:0000313" key="5">
    <source>
        <dbReference type="Proteomes" id="UP001162483"/>
    </source>
</evidence>
<dbReference type="PANTHER" id="PTHR23348">
    <property type="entry name" value="PERIAXIN/AHNAK"/>
    <property type="match status" value="1"/>
</dbReference>
<proteinExistence type="predicted"/>
<keyword evidence="2" id="KW-0539">Nucleus</keyword>
<comment type="subcellular location">
    <subcellularLocation>
        <location evidence="1">Nucleus</location>
    </subcellularLocation>
</comment>
<evidence type="ECO:0000259" key="3">
    <source>
        <dbReference type="PROSITE" id="PS50106"/>
    </source>
</evidence>
<comment type="caution">
    <text evidence="4">The sequence shown here is derived from an EMBL/GenBank/DDBJ whole genome shotgun (WGS) entry which is preliminary data.</text>
</comment>
<dbReference type="EMBL" id="CATNWA010014510">
    <property type="protein sequence ID" value="CAI9572637.1"/>
    <property type="molecule type" value="Genomic_DNA"/>
</dbReference>
<reference evidence="4" key="1">
    <citation type="submission" date="2023-05" db="EMBL/GenBank/DDBJ databases">
        <authorList>
            <person name="Stuckert A."/>
        </authorList>
    </citation>
    <scope>NUCLEOTIDE SEQUENCE</scope>
</reference>
<evidence type="ECO:0000313" key="4">
    <source>
        <dbReference type="EMBL" id="CAI9572637.1"/>
    </source>
</evidence>
<organism evidence="4 5">
    <name type="scientific">Staurois parvus</name>
    <dbReference type="NCBI Taxonomy" id="386267"/>
    <lineage>
        <taxon>Eukaryota</taxon>
        <taxon>Metazoa</taxon>
        <taxon>Chordata</taxon>
        <taxon>Craniata</taxon>
        <taxon>Vertebrata</taxon>
        <taxon>Euteleostomi</taxon>
        <taxon>Amphibia</taxon>
        <taxon>Batrachia</taxon>
        <taxon>Anura</taxon>
        <taxon>Neobatrachia</taxon>
        <taxon>Ranoidea</taxon>
        <taxon>Ranidae</taxon>
        <taxon>Staurois</taxon>
    </lineage>
</organism>
<dbReference type="InterPro" id="IPR001478">
    <property type="entry name" value="PDZ"/>
</dbReference>
<accession>A0ABN9DJI2</accession>
<feature type="non-terminal residue" evidence="4">
    <location>
        <position position="120"/>
    </location>
</feature>
<dbReference type="SMART" id="SM00228">
    <property type="entry name" value="PDZ"/>
    <property type="match status" value="1"/>
</dbReference>
<dbReference type="Pfam" id="PF00595">
    <property type="entry name" value="PDZ"/>
    <property type="match status" value="1"/>
</dbReference>